<dbReference type="Gene3D" id="1.10.10.200">
    <property type="match status" value="1"/>
</dbReference>
<dbReference type="PANTHER" id="PTHR12532">
    <property type="entry name" value="TRANSLATIONAL ACTIVATOR OF CYTOCHROME C OXIDASE 1"/>
    <property type="match status" value="1"/>
</dbReference>
<feature type="domain" description="TACO1/YebC-like second and third" evidence="2">
    <location>
        <begin position="149"/>
        <end position="312"/>
    </location>
</feature>
<dbReference type="SUPFAM" id="SSF75625">
    <property type="entry name" value="YebC-like"/>
    <property type="match status" value="1"/>
</dbReference>
<organism evidence="4 5">
    <name type="scientific">Orchesella dallaii</name>
    <dbReference type="NCBI Taxonomy" id="48710"/>
    <lineage>
        <taxon>Eukaryota</taxon>
        <taxon>Metazoa</taxon>
        <taxon>Ecdysozoa</taxon>
        <taxon>Arthropoda</taxon>
        <taxon>Hexapoda</taxon>
        <taxon>Collembola</taxon>
        <taxon>Entomobryomorpha</taxon>
        <taxon>Entomobryoidea</taxon>
        <taxon>Orchesellidae</taxon>
        <taxon>Orchesellinae</taxon>
        <taxon>Orchesella</taxon>
    </lineage>
</organism>
<accession>A0ABP1RN66</accession>
<comment type="similarity">
    <text evidence="1">Belongs to the TACO1 family.</text>
</comment>
<dbReference type="InterPro" id="IPR026564">
    <property type="entry name" value="Transcrip_reg_TACO1-like_dom3"/>
</dbReference>
<evidence type="ECO:0000259" key="2">
    <source>
        <dbReference type="Pfam" id="PF01709"/>
    </source>
</evidence>
<protein>
    <recommendedName>
        <fullName evidence="6">Transcriptional regulatory protein</fullName>
    </recommendedName>
</protein>
<dbReference type="InterPro" id="IPR002876">
    <property type="entry name" value="Transcrip_reg_TACO1-like"/>
</dbReference>
<dbReference type="Gene3D" id="3.30.70.980">
    <property type="match status" value="2"/>
</dbReference>
<evidence type="ECO:0000313" key="5">
    <source>
        <dbReference type="Proteomes" id="UP001642540"/>
    </source>
</evidence>
<name>A0ABP1RN66_9HEXA</name>
<feature type="domain" description="TACO1/YebC-like N-terminal" evidence="3">
    <location>
        <begin position="71"/>
        <end position="138"/>
    </location>
</feature>
<dbReference type="InterPro" id="IPR048300">
    <property type="entry name" value="TACO1_YebC-like_2nd/3rd_dom"/>
</dbReference>
<dbReference type="PANTHER" id="PTHR12532:SF0">
    <property type="entry name" value="TRANSLATIONAL ACTIVATOR OF CYTOCHROME C OXIDASE 1"/>
    <property type="match status" value="1"/>
</dbReference>
<dbReference type="InterPro" id="IPR049083">
    <property type="entry name" value="TACO1_YebC_N"/>
</dbReference>
<evidence type="ECO:0000313" key="4">
    <source>
        <dbReference type="EMBL" id="CAL8131434.1"/>
    </source>
</evidence>
<reference evidence="4 5" key="1">
    <citation type="submission" date="2024-08" db="EMBL/GenBank/DDBJ databases">
        <authorList>
            <person name="Cucini C."/>
            <person name="Frati F."/>
        </authorList>
    </citation>
    <scope>NUCLEOTIDE SEQUENCE [LARGE SCALE GENOMIC DNA]</scope>
</reference>
<keyword evidence="5" id="KW-1185">Reference proteome</keyword>
<evidence type="ECO:0000259" key="3">
    <source>
        <dbReference type="Pfam" id="PF20772"/>
    </source>
</evidence>
<dbReference type="Pfam" id="PF01709">
    <property type="entry name" value="Transcrip_reg"/>
    <property type="match status" value="1"/>
</dbReference>
<dbReference type="InterPro" id="IPR029072">
    <property type="entry name" value="YebC-like"/>
</dbReference>
<gene>
    <name evidence="4" type="ORF">ODALV1_LOCUS24178</name>
</gene>
<proteinExistence type="inferred from homology"/>
<sequence length="313" mass="34793">MNVLGQLSRKAIYHNVLPSHHSIFSSSKSRNVGSCALSAKLFDNFKILNSPHPPVPTVVNSHQPFRNAGHSKWANIKHTKAANDQAKSAALGKYVNFMRVAVKEHGSADPKLNPKLAQVIAQVKEAKLPMAAIERQLQALQAKKDSQQSIYPIRGPGSCFMLIDMESPNVNKTKQEINTILRKNNGKVTDDSILFMFDHKGILLCSEFEGKPASETLLDDATMHAIEAGANDVEFHKEHPEFGTVLEFTTAPTAFLKVKNALEELKYEIVYADVSYFPKQCVELEDEDFEAANKLYSKLTEHSDVTNVYVNIA</sequence>
<evidence type="ECO:0000256" key="1">
    <source>
        <dbReference type="ARBA" id="ARBA00008724"/>
    </source>
</evidence>
<comment type="caution">
    <text evidence="4">The sequence shown here is derived from an EMBL/GenBank/DDBJ whole genome shotgun (WGS) entry which is preliminary data.</text>
</comment>
<dbReference type="EMBL" id="CAXLJM020000088">
    <property type="protein sequence ID" value="CAL8131434.1"/>
    <property type="molecule type" value="Genomic_DNA"/>
</dbReference>
<dbReference type="InterPro" id="IPR017856">
    <property type="entry name" value="Integrase-like_N"/>
</dbReference>
<dbReference type="Pfam" id="PF20772">
    <property type="entry name" value="TACO1_YebC_N"/>
    <property type="match status" value="1"/>
</dbReference>
<evidence type="ECO:0008006" key="6">
    <source>
        <dbReference type="Google" id="ProtNLM"/>
    </source>
</evidence>
<dbReference type="Proteomes" id="UP001642540">
    <property type="component" value="Unassembled WGS sequence"/>
</dbReference>